<dbReference type="EMBL" id="AM942444">
    <property type="protein sequence ID" value="CAQ04037.1"/>
    <property type="molecule type" value="Genomic_DNA"/>
</dbReference>
<dbReference type="HOGENOM" id="CLU_001265_46_4_11"/>
<dbReference type="KEGG" id="cur:cu0077"/>
<organism evidence="7 8">
    <name type="scientific">Corynebacterium urealyticum (strain ATCC 43042 / DSM 7109)</name>
    <dbReference type="NCBI Taxonomy" id="504474"/>
    <lineage>
        <taxon>Bacteria</taxon>
        <taxon>Bacillati</taxon>
        <taxon>Actinomycetota</taxon>
        <taxon>Actinomycetes</taxon>
        <taxon>Mycobacteriales</taxon>
        <taxon>Corynebacteriaceae</taxon>
        <taxon>Corynebacterium</taxon>
    </lineage>
</organism>
<dbReference type="Gene3D" id="1.20.1250.20">
    <property type="entry name" value="MFS general substrate transporter like domains"/>
    <property type="match status" value="1"/>
</dbReference>
<feature type="transmembrane region" description="Helical" evidence="5">
    <location>
        <begin position="55"/>
        <end position="73"/>
    </location>
</feature>
<dbReference type="eggNOG" id="COG2814">
    <property type="taxonomic scope" value="Bacteria"/>
</dbReference>
<dbReference type="AlphaFoldDB" id="B1VE48"/>
<dbReference type="PANTHER" id="PTHR23508">
    <property type="entry name" value="CARBOXYLIC ACID TRANSPORTER PROTEIN HOMOLOG"/>
    <property type="match status" value="1"/>
</dbReference>
<dbReference type="STRING" id="504474.cu0077"/>
<sequence length="447" mass="46681">MDLRQLIDNTRMSGYQWLIIAVAAFVNALDGYDLVAMAFSANAVTKEFDLSGSTLGWLLASALIGVGVGAVALAPLADRFGRKRLIVISLLITLAGLIATGFSSSVPELFVYRVITGIGVGGVLACVTVLTSEFSNLRFRGLAMAIYAAGYGLGASLCGTIASTFIPDHGWRIVFFAGAVLTTVALLAVFFFIPETPETLAARGDDAALQRLARRMGKVSAGANEQQRVTVAVPSAAERGRFRDLLGPELLRNTLLLWLGFALVNFGFNFANQWTPKLLTEVGLSEQLSALGGIMLALGGTVGSVLFGVLTTRLSTRTTLVIFSLMAGWVLVAFILSTDFPVLMLALGVAVGMLLNGCVTGMYTITPQSYPFHLRSTGVGIALGVGRIGAIMGPLVVGYLVDSGWAPLALYVGAAVVMLVVAVAIGAVQGPATVVAGRPGTVSGDRN</sequence>
<feature type="transmembrane region" description="Helical" evidence="5">
    <location>
        <begin position="85"/>
        <end position="104"/>
    </location>
</feature>
<feature type="transmembrane region" description="Helical" evidence="5">
    <location>
        <begin position="407"/>
        <end position="428"/>
    </location>
</feature>
<feature type="transmembrane region" description="Helical" evidence="5">
    <location>
        <begin position="318"/>
        <end position="336"/>
    </location>
</feature>
<evidence type="ECO:0000256" key="5">
    <source>
        <dbReference type="SAM" id="Phobius"/>
    </source>
</evidence>
<feature type="transmembrane region" description="Helical" evidence="5">
    <location>
        <begin position="377"/>
        <end position="401"/>
    </location>
</feature>
<feature type="transmembrane region" description="Helical" evidence="5">
    <location>
        <begin position="288"/>
        <end position="311"/>
    </location>
</feature>
<proteinExistence type="predicted"/>
<evidence type="ECO:0000313" key="8">
    <source>
        <dbReference type="Proteomes" id="UP000001727"/>
    </source>
</evidence>
<dbReference type="PROSITE" id="PS00216">
    <property type="entry name" value="SUGAR_TRANSPORT_1"/>
    <property type="match status" value="1"/>
</dbReference>
<feature type="domain" description="Major facilitator superfamily (MFS) profile" evidence="6">
    <location>
        <begin position="19"/>
        <end position="432"/>
    </location>
</feature>
<dbReference type="InterPro" id="IPR011701">
    <property type="entry name" value="MFS"/>
</dbReference>
<dbReference type="GO" id="GO:0005886">
    <property type="term" value="C:plasma membrane"/>
    <property type="evidence" value="ECO:0007669"/>
    <property type="project" value="UniProtKB-SubCell"/>
</dbReference>
<dbReference type="PROSITE" id="PS50850">
    <property type="entry name" value="MFS"/>
    <property type="match status" value="1"/>
</dbReference>
<evidence type="ECO:0000256" key="4">
    <source>
        <dbReference type="ARBA" id="ARBA00023136"/>
    </source>
</evidence>
<feature type="transmembrane region" description="Helical" evidence="5">
    <location>
        <begin position="173"/>
        <end position="193"/>
    </location>
</feature>
<dbReference type="Proteomes" id="UP000001727">
    <property type="component" value="Chromosome"/>
</dbReference>
<evidence type="ECO:0000259" key="6">
    <source>
        <dbReference type="PROSITE" id="PS50850"/>
    </source>
</evidence>
<accession>B1VE48</accession>
<dbReference type="SUPFAM" id="SSF103473">
    <property type="entry name" value="MFS general substrate transporter"/>
    <property type="match status" value="1"/>
</dbReference>
<protein>
    <submittedName>
        <fullName evidence="7">Putative permease of the major facilitator superfamily</fullName>
    </submittedName>
</protein>
<dbReference type="PANTHER" id="PTHR23508:SF10">
    <property type="entry name" value="CARBOXYLIC ACID TRANSPORTER PROTEIN HOMOLOG"/>
    <property type="match status" value="1"/>
</dbReference>
<keyword evidence="8" id="KW-1185">Reference proteome</keyword>
<name>B1VE48_CORU7</name>
<keyword evidence="4 5" id="KW-0472">Membrane</keyword>
<dbReference type="PROSITE" id="PS00217">
    <property type="entry name" value="SUGAR_TRANSPORT_2"/>
    <property type="match status" value="1"/>
</dbReference>
<dbReference type="RefSeq" id="WP_012359343.1">
    <property type="nucleotide sequence ID" value="NC_010545.1"/>
</dbReference>
<feature type="transmembrane region" description="Helical" evidence="5">
    <location>
        <begin position="12"/>
        <end position="29"/>
    </location>
</feature>
<dbReference type="InterPro" id="IPR036259">
    <property type="entry name" value="MFS_trans_sf"/>
</dbReference>
<evidence type="ECO:0000256" key="1">
    <source>
        <dbReference type="ARBA" id="ARBA00004651"/>
    </source>
</evidence>
<feature type="transmembrane region" description="Helical" evidence="5">
    <location>
        <begin position="110"/>
        <end position="130"/>
    </location>
</feature>
<feature type="transmembrane region" description="Helical" evidence="5">
    <location>
        <begin position="142"/>
        <end position="167"/>
    </location>
</feature>
<dbReference type="GO" id="GO:0046943">
    <property type="term" value="F:carboxylic acid transmembrane transporter activity"/>
    <property type="evidence" value="ECO:0007669"/>
    <property type="project" value="TreeGrafter"/>
</dbReference>
<dbReference type="InterPro" id="IPR020846">
    <property type="entry name" value="MFS_dom"/>
</dbReference>
<keyword evidence="3 5" id="KW-1133">Transmembrane helix</keyword>
<feature type="transmembrane region" description="Helical" evidence="5">
    <location>
        <begin position="250"/>
        <end position="268"/>
    </location>
</feature>
<dbReference type="InterPro" id="IPR005829">
    <property type="entry name" value="Sugar_transporter_CS"/>
</dbReference>
<evidence type="ECO:0000256" key="2">
    <source>
        <dbReference type="ARBA" id="ARBA00022692"/>
    </source>
</evidence>
<gene>
    <name evidence="7" type="ordered locus">cu0077</name>
</gene>
<dbReference type="GeneID" id="60604875"/>
<comment type="subcellular location">
    <subcellularLocation>
        <location evidence="1">Cell membrane</location>
        <topology evidence="1">Multi-pass membrane protein</topology>
    </subcellularLocation>
</comment>
<reference evidence="7 8" key="1">
    <citation type="journal article" date="2008" name="J. Biotechnol.">
        <title>The lifestyle of Corynebacterium urealyticum derived from its complete genome sequence established by pyrosequencing.</title>
        <authorList>
            <person name="Tauch A."/>
            <person name="Trost E."/>
            <person name="Tilker A."/>
            <person name="Ludewig U."/>
            <person name="Schneiker S."/>
            <person name="Goesmann A."/>
            <person name="Arnold W."/>
            <person name="Bekel T."/>
            <person name="Brinkrolf K."/>
            <person name="Brune I."/>
            <person name="Goetker S."/>
            <person name="Kalinowski J."/>
            <person name="Kamp P.-B."/>
            <person name="Lobo F.P."/>
            <person name="Viehoever P."/>
            <person name="Weisshaar B."/>
            <person name="Soriano F."/>
            <person name="Droege M."/>
            <person name="Puehler A."/>
        </authorList>
    </citation>
    <scope>NUCLEOTIDE SEQUENCE [LARGE SCALE GENOMIC DNA]</scope>
    <source>
        <strain evidence="8">ATCC 43042 / DSM 7109</strain>
    </source>
</reference>
<dbReference type="Pfam" id="PF07690">
    <property type="entry name" value="MFS_1"/>
    <property type="match status" value="1"/>
</dbReference>
<keyword evidence="2 5" id="KW-0812">Transmembrane</keyword>
<evidence type="ECO:0000256" key="3">
    <source>
        <dbReference type="ARBA" id="ARBA00022989"/>
    </source>
</evidence>
<evidence type="ECO:0000313" key="7">
    <source>
        <dbReference type="EMBL" id="CAQ04037.1"/>
    </source>
</evidence>
<feature type="transmembrane region" description="Helical" evidence="5">
    <location>
        <begin position="342"/>
        <end position="365"/>
    </location>
</feature>